<keyword evidence="6 10" id="KW-0418">Kinase</keyword>
<dbReference type="PROSITE" id="PS50109">
    <property type="entry name" value="HIS_KIN"/>
    <property type="match status" value="1"/>
</dbReference>
<keyword evidence="4" id="KW-0808">Transferase</keyword>
<keyword evidence="3" id="KW-0597">Phosphoprotein</keyword>
<dbReference type="PANTHER" id="PTHR24421:SF10">
    <property type="entry name" value="NITRATE_NITRITE SENSOR PROTEIN NARQ"/>
    <property type="match status" value="1"/>
</dbReference>
<evidence type="ECO:0000256" key="2">
    <source>
        <dbReference type="ARBA" id="ARBA00012438"/>
    </source>
</evidence>
<dbReference type="InterPro" id="IPR011712">
    <property type="entry name" value="Sig_transdc_His_kin_sub3_dim/P"/>
</dbReference>
<gene>
    <name evidence="10" type="ORF">ISU10_08310</name>
</gene>
<dbReference type="Gene3D" id="3.30.565.10">
    <property type="entry name" value="Histidine kinase-like ATPase, C-terminal domain"/>
    <property type="match status" value="1"/>
</dbReference>
<comment type="catalytic activity">
    <reaction evidence="1">
        <text>ATP + protein L-histidine = ADP + protein N-phospho-L-histidine.</text>
        <dbReference type="EC" id="2.7.13.3"/>
    </reaction>
</comment>
<dbReference type="Proteomes" id="UP000660668">
    <property type="component" value="Unassembled WGS sequence"/>
</dbReference>
<evidence type="ECO:0000256" key="5">
    <source>
        <dbReference type="ARBA" id="ARBA00022741"/>
    </source>
</evidence>
<dbReference type="SMART" id="SM00387">
    <property type="entry name" value="HATPase_c"/>
    <property type="match status" value="1"/>
</dbReference>
<comment type="caution">
    <text evidence="10">The sequence shown here is derived from an EMBL/GenBank/DDBJ whole genome shotgun (WGS) entry which is preliminary data.</text>
</comment>
<dbReference type="SUPFAM" id="SSF55874">
    <property type="entry name" value="ATPase domain of HSP90 chaperone/DNA topoisomerase II/histidine kinase"/>
    <property type="match status" value="1"/>
</dbReference>
<evidence type="ECO:0000256" key="4">
    <source>
        <dbReference type="ARBA" id="ARBA00022679"/>
    </source>
</evidence>
<proteinExistence type="predicted"/>
<dbReference type="InterPro" id="IPR050482">
    <property type="entry name" value="Sensor_HK_TwoCompSys"/>
</dbReference>
<evidence type="ECO:0000256" key="6">
    <source>
        <dbReference type="ARBA" id="ARBA00022777"/>
    </source>
</evidence>
<dbReference type="EMBL" id="JADKPO010000009">
    <property type="protein sequence ID" value="MBF4767768.1"/>
    <property type="molecule type" value="Genomic_DNA"/>
</dbReference>
<dbReference type="PANTHER" id="PTHR24421">
    <property type="entry name" value="NITRATE/NITRITE SENSOR PROTEIN NARX-RELATED"/>
    <property type="match status" value="1"/>
</dbReference>
<protein>
    <recommendedName>
        <fullName evidence="2">histidine kinase</fullName>
        <ecNumber evidence="2">2.7.13.3</ecNumber>
    </recommendedName>
</protein>
<evidence type="ECO:0000259" key="9">
    <source>
        <dbReference type="PROSITE" id="PS50109"/>
    </source>
</evidence>
<keyword evidence="5" id="KW-0547">Nucleotide-binding</keyword>
<dbReference type="CDD" id="cd16917">
    <property type="entry name" value="HATPase_UhpB-NarQ-NarX-like"/>
    <property type="match status" value="1"/>
</dbReference>
<dbReference type="Pfam" id="PF07730">
    <property type="entry name" value="HisKA_3"/>
    <property type="match status" value="1"/>
</dbReference>
<dbReference type="InterPro" id="IPR036890">
    <property type="entry name" value="HATPase_C_sf"/>
</dbReference>
<dbReference type="GO" id="GO:0000155">
    <property type="term" value="F:phosphorelay sensor kinase activity"/>
    <property type="evidence" value="ECO:0007669"/>
    <property type="project" value="InterPro"/>
</dbReference>
<organism evidence="10 11">
    <name type="scientific">Nocardioides agariphilus</name>
    <dbReference type="NCBI Taxonomy" id="433664"/>
    <lineage>
        <taxon>Bacteria</taxon>
        <taxon>Bacillati</taxon>
        <taxon>Actinomycetota</taxon>
        <taxon>Actinomycetes</taxon>
        <taxon>Propionibacteriales</taxon>
        <taxon>Nocardioidaceae</taxon>
        <taxon>Nocardioides</taxon>
    </lineage>
</organism>
<reference evidence="10" key="1">
    <citation type="submission" date="2020-11" db="EMBL/GenBank/DDBJ databases">
        <title>Nocardioides cynanchi sp. nov., isolated from soil of rhizosphere of Cynanchum wilfordii.</title>
        <authorList>
            <person name="Lee J.-S."/>
            <person name="Suh M.K."/>
            <person name="Kim J.-S."/>
        </authorList>
    </citation>
    <scope>NUCLEOTIDE SEQUENCE</scope>
    <source>
        <strain evidence="10">KCTC 19276</strain>
    </source>
</reference>
<dbReference type="RefSeq" id="WP_194695923.1">
    <property type="nucleotide sequence ID" value="NZ_JADKPO010000009.1"/>
</dbReference>
<evidence type="ECO:0000313" key="10">
    <source>
        <dbReference type="EMBL" id="MBF4767768.1"/>
    </source>
</evidence>
<keyword evidence="8" id="KW-0902">Two-component regulatory system</keyword>
<evidence type="ECO:0000256" key="3">
    <source>
        <dbReference type="ARBA" id="ARBA00022553"/>
    </source>
</evidence>
<dbReference type="InterPro" id="IPR005467">
    <property type="entry name" value="His_kinase_dom"/>
</dbReference>
<keyword evidence="7" id="KW-0067">ATP-binding</keyword>
<feature type="domain" description="Histidine kinase" evidence="9">
    <location>
        <begin position="283"/>
        <end position="370"/>
    </location>
</feature>
<dbReference type="InterPro" id="IPR003594">
    <property type="entry name" value="HATPase_dom"/>
</dbReference>
<evidence type="ECO:0000256" key="7">
    <source>
        <dbReference type="ARBA" id="ARBA00022840"/>
    </source>
</evidence>
<dbReference type="InterPro" id="IPR055558">
    <property type="entry name" value="DUF7134"/>
</dbReference>
<evidence type="ECO:0000313" key="11">
    <source>
        <dbReference type="Proteomes" id="UP000660668"/>
    </source>
</evidence>
<dbReference type="GO" id="GO:0016020">
    <property type="term" value="C:membrane"/>
    <property type="evidence" value="ECO:0007669"/>
    <property type="project" value="InterPro"/>
</dbReference>
<name>A0A930VMX8_9ACTN</name>
<evidence type="ECO:0000256" key="8">
    <source>
        <dbReference type="ARBA" id="ARBA00023012"/>
    </source>
</evidence>
<dbReference type="GO" id="GO:0046983">
    <property type="term" value="F:protein dimerization activity"/>
    <property type="evidence" value="ECO:0007669"/>
    <property type="project" value="InterPro"/>
</dbReference>
<dbReference type="EC" id="2.7.13.3" evidence="2"/>
<dbReference type="GO" id="GO:0005524">
    <property type="term" value="F:ATP binding"/>
    <property type="evidence" value="ECO:0007669"/>
    <property type="project" value="UniProtKB-KW"/>
</dbReference>
<evidence type="ECO:0000256" key="1">
    <source>
        <dbReference type="ARBA" id="ARBA00000085"/>
    </source>
</evidence>
<sequence>MTRLAALKPPLLDACIAAVFVALTLGEAFGPSDAPWWRPVLGAIAMASLAWRRRAPLAVAAIVVAVNIATNPEGQFTTLLSLVLVCFTVGYETRPPQSYAGLAIVIVPFLAVSVRDSFEFSDAAAALVFFAGPWAVGQITRQRAAATEEALARAARLEVEAARIAQEERTRIARELHDIVSHSISVVTIQTQAVRRRLGPEQAREAEDLAAVEATAREALAEMRRLFGVLRSSGESASLAPQPGLSELDRLVEQATTGDLTATLHVEGEPVELSPGLDLAAYRIAQEGLTNALRHSGAQHVRVSLRWTPARLDIEVADDGRGLSDPPSSGGHGLVGIRERVALYGGTVRLEPAPGGGGGTRLVAHLPLKGPE</sequence>
<dbReference type="Gene3D" id="1.20.5.1930">
    <property type="match status" value="1"/>
</dbReference>
<accession>A0A930VMX8</accession>
<dbReference type="AlphaFoldDB" id="A0A930VMX8"/>
<keyword evidence="11" id="KW-1185">Reference proteome</keyword>
<dbReference type="Pfam" id="PF02518">
    <property type="entry name" value="HATPase_c"/>
    <property type="match status" value="1"/>
</dbReference>
<dbReference type="Pfam" id="PF23539">
    <property type="entry name" value="DUF7134"/>
    <property type="match status" value="1"/>
</dbReference>